<comment type="caution">
    <text evidence="2">The sequence shown here is derived from an EMBL/GenBank/DDBJ whole genome shotgun (WGS) entry which is preliminary data.</text>
</comment>
<evidence type="ECO:0000256" key="1">
    <source>
        <dbReference type="SAM" id="MobiDB-lite"/>
    </source>
</evidence>
<dbReference type="InterPro" id="IPR021861">
    <property type="entry name" value="THO_THOC1"/>
</dbReference>
<evidence type="ECO:0008006" key="4">
    <source>
        <dbReference type="Google" id="ProtNLM"/>
    </source>
</evidence>
<evidence type="ECO:0000313" key="2">
    <source>
        <dbReference type="EMBL" id="KAK2069273.1"/>
    </source>
</evidence>
<protein>
    <recommendedName>
        <fullName evidence="4">THO complex subunit 1</fullName>
    </recommendedName>
</protein>
<proteinExistence type="predicted"/>
<dbReference type="GO" id="GO:0006406">
    <property type="term" value="P:mRNA export from nucleus"/>
    <property type="evidence" value="ECO:0007669"/>
    <property type="project" value="TreeGrafter"/>
</dbReference>
<accession>A0AAD9MCU6</accession>
<dbReference type="EMBL" id="JAQQPM010000003">
    <property type="protein sequence ID" value="KAK2069273.1"/>
    <property type="molecule type" value="Genomic_DNA"/>
</dbReference>
<dbReference type="AlphaFoldDB" id="A0AAD9MCU6"/>
<feature type="region of interest" description="Disordered" evidence="1">
    <location>
        <begin position="164"/>
        <end position="200"/>
    </location>
</feature>
<sequence length="468" mass="52502">MPGILLEDHGIPAVTTFGDFLDELLAHAQTLKPTATVEPPLDKSNFQEILRRVDDSLQSCEAQHTGESAETKRGHRYAIVETAVRDAFTYMVATISVESPGFVRVWNLLDIVLILASVEQCDPNLIFWLVEEFFSQPKRLFEPDNLAHFKTALGLTVRTFETAGEEQDAQSRSDKGVDKQGEKTKQVLKRKRDKDDDAATGLNPKYLTSRDLFELEISDLSFRRHVLIQALIILDFLLSLSDSFKKRNGSLVAPNKSVLYAEQTLSEEDTKWATHMKKTIGDLLPKHSLDGAHFARMVETVLSRDKNWVRWKSDSCPPITRPAVTPEAFQEAKATAKRMATNKRLRPTPMGSLPLNFLALEGDQAMGKYRSAMRYKLPELTSFKDKIALDELEIDMPTNNQALAAAIESKASKSWRAMRIAGRCKLAAFDKIDSDDKIDVIFQEGPAQDEEEAEDAEEEGGRTEAKAD</sequence>
<feature type="compositionally biased region" description="Acidic residues" evidence="1">
    <location>
        <begin position="447"/>
        <end position="458"/>
    </location>
</feature>
<dbReference type="PANTHER" id="PTHR13265:SF0">
    <property type="entry name" value="HPR1"/>
    <property type="match status" value="1"/>
</dbReference>
<organism evidence="2 3">
    <name type="scientific">Phyllachora maydis</name>
    <dbReference type="NCBI Taxonomy" id="1825666"/>
    <lineage>
        <taxon>Eukaryota</taxon>
        <taxon>Fungi</taxon>
        <taxon>Dikarya</taxon>
        <taxon>Ascomycota</taxon>
        <taxon>Pezizomycotina</taxon>
        <taxon>Sordariomycetes</taxon>
        <taxon>Sordariomycetidae</taxon>
        <taxon>Phyllachorales</taxon>
        <taxon>Phyllachoraceae</taxon>
        <taxon>Phyllachora</taxon>
    </lineage>
</organism>
<dbReference type="Proteomes" id="UP001217918">
    <property type="component" value="Unassembled WGS sequence"/>
</dbReference>
<dbReference type="GO" id="GO:0000445">
    <property type="term" value="C:THO complex part of transcription export complex"/>
    <property type="evidence" value="ECO:0007669"/>
    <property type="project" value="TreeGrafter"/>
</dbReference>
<feature type="compositionally biased region" description="Basic and acidic residues" evidence="1">
    <location>
        <begin position="459"/>
        <end position="468"/>
    </location>
</feature>
<reference evidence="2" key="1">
    <citation type="journal article" date="2023" name="Mol. Plant Microbe Interact.">
        <title>Elucidating the Obligate Nature and Biological Capacity of an Invasive Fungal Corn Pathogen.</title>
        <authorList>
            <person name="MacCready J.S."/>
            <person name="Roggenkamp E.M."/>
            <person name="Gdanetz K."/>
            <person name="Chilvers M.I."/>
        </authorList>
    </citation>
    <scope>NUCLEOTIDE SEQUENCE</scope>
    <source>
        <strain evidence="2">PM02</strain>
    </source>
</reference>
<dbReference type="PANTHER" id="PTHR13265">
    <property type="entry name" value="THO COMPLEX SUBUNIT 1"/>
    <property type="match status" value="1"/>
</dbReference>
<feature type="compositionally biased region" description="Basic and acidic residues" evidence="1">
    <location>
        <begin position="169"/>
        <end position="185"/>
    </location>
</feature>
<name>A0AAD9MCU6_9PEZI</name>
<feature type="region of interest" description="Disordered" evidence="1">
    <location>
        <begin position="442"/>
        <end position="468"/>
    </location>
</feature>
<dbReference type="Pfam" id="PF11957">
    <property type="entry name" value="efThoc1"/>
    <property type="match status" value="1"/>
</dbReference>
<gene>
    <name evidence="2" type="ORF">P8C59_003866</name>
</gene>
<evidence type="ECO:0000313" key="3">
    <source>
        <dbReference type="Proteomes" id="UP001217918"/>
    </source>
</evidence>
<keyword evidence="3" id="KW-1185">Reference proteome</keyword>